<feature type="transmembrane region" description="Helical" evidence="6">
    <location>
        <begin position="76"/>
        <end position="109"/>
    </location>
</feature>
<dbReference type="GO" id="GO:0000155">
    <property type="term" value="F:phosphorelay sensor kinase activity"/>
    <property type="evidence" value="ECO:0007669"/>
    <property type="project" value="InterPro"/>
</dbReference>
<evidence type="ECO:0000256" key="6">
    <source>
        <dbReference type="SAM" id="Phobius"/>
    </source>
</evidence>
<dbReference type="GO" id="GO:0009927">
    <property type="term" value="F:histidine phosphotransfer kinase activity"/>
    <property type="evidence" value="ECO:0007669"/>
    <property type="project" value="TreeGrafter"/>
</dbReference>
<dbReference type="InterPro" id="IPR005467">
    <property type="entry name" value="His_kinase_dom"/>
</dbReference>
<dbReference type="RefSeq" id="WP_170150484.1">
    <property type="nucleotide sequence ID" value="NZ_RBIM01000007.1"/>
</dbReference>
<name>A0A495D379_9PROT</name>
<dbReference type="CDD" id="cd00082">
    <property type="entry name" value="HisKA"/>
    <property type="match status" value="1"/>
</dbReference>
<evidence type="ECO:0000256" key="4">
    <source>
        <dbReference type="ARBA" id="ARBA00022679"/>
    </source>
</evidence>
<evidence type="ECO:0000313" key="8">
    <source>
        <dbReference type="EMBL" id="RKQ95219.1"/>
    </source>
</evidence>
<dbReference type="EC" id="2.7.13.3" evidence="2"/>
<dbReference type="SUPFAM" id="SSF47384">
    <property type="entry name" value="Homodimeric domain of signal transducing histidine kinase"/>
    <property type="match status" value="1"/>
</dbReference>
<evidence type="ECO:0000259" key="7">
    <source>
        <dbReference type="PROSITE" id="PS50109"/>
    </source>
</evidence>
<accession>A0A495D379</accession>
<keyword evidence="6" id="KW-0472">Membrane</keyword>
<dbReference type="PANTHER" id="PTHR43047">
    <property type="entry name" value="TWO-COMPONENT HISTIDINE PROTEIN KINASE"/>
    <property type="match status" value="1"/>
</dbReference>
<keyword evidence="5 8" id="KW-0418">Kinase</keyword>
<evidence type="ECO:0000256" key="3">
    <source>
        <dbReference type="ARBA" id="ARBA00022553"/>
    </source>
</evidence>
<dbReference type="InterPro" id="IPR000014">
    <property type="entry name" value="PAS"/>
</dbReference>
<organism evidence="8 9">
    <name type="scientific">Maricaulis maris</name>
    <dbReference type="NCBI Taxonomy" id="74318"/>
    <lineage>
        <taxon>Bacteria</taxon>
        <taxon>Pseudomonadati</taxon>
        <taxon>Pseudomonadota</taxon>
        <taxon>Alphaproteobacteria</taxon>
        <taxon>Maricaulales</taxon>
        <taxon>Maricaulaceae</taxon>
        <taxon>Maricaulis</taxon>
    </lineage>
</organism>
<dbReference type="SMART" id="SM00387">
    <property type="entry name" value="HATPase_c"/>
    <property type="match status" value="1"/>
</dbReference>
<gene>
    <name evidence="8" type="ORF">C7435_2908</name>
</gene>
<dbReference type="PROSITE" id="PS50109">
    <property type="entry name" value="HIS_KIN"/>
    <property type="match status" value="1"/>
</dbReference>
<dbReference type="InterPro" id="IPR035965">
    <property type="entry name" value="PAS-like_dom_sf"/>
</dbReference>
<proteinExistence type="predicted"/>
<evidence type="ECO:0000256" key="1">
    <source>
        <dbReference type="ARBA" id="ARBA00000085"/>
    </source>
</evidence>
<dbReference type="Pfam" id="PF02518">
    <property type="entry name" value="HATPase_c"/>
    <property type="match status" value="1"/>
</dbReference>
<feature type="transmembrane region" description="Helical" evidence="6">
    <location>
        <begin position="47"/>
        <end position="64"/>
    </location>
</feature>
<protein>
    <recommendedName>
        <fullName evidence="2">histidine kinase</fullName>
        <ecNumber evidence="2">2.7.13.3</ecNumber>
    </recommendedName>
</protein>
<sequence>MKPKTPAIAAWFARQGGTLVSLIWLGTLAAALPRLWPILDGGPLEKTLLVAGIAAPALVSFLLIPRMERAFERFLLALVWTGFAVGVTLTGGGVTGIGVLAFLLAPAIASACGERDGVVKAAAQSGLAALVVAGLQLTGFVAPAPMSVELHLPFVLGCVLTLSTGFAFGALRAVHDADKARAEAERGRVRAKAFDASPVPLIACDADGHILAASKGLRDLSPGLPRELKGLPLADLGFDEDDRAQLAASGRRAALRDIDGQLVVRGTRGYSEDVRVQSHPIHGGSVIALAKDSGPALEAALSQARRDREAAEEDARAKSQFLASVSHELRTPLNAIIGFSDVMKARLFGPLPARYAEYADLIHESGQHLMELIGDVLDMSKIEADRYELVRETFDISEVVNLSAKMMRLQAEEAGINLKIKRHDGPVLVDGDRKALRQILLNLLSNAVKFTPKGGAIVVMARPSGGQLVLAVGDSGVGIDPAEAGRLGQPYQQAANARDIDKRGTGLGLSLVRALSELHGGSMNIASRKGEGTTVTISLPILAEDTADVEPLPGLDVRQQIQRAQEASQDMTVAKADVA</sequence>
<dbReference type="Pfam" id="PF00512">
    <property type="entry name" value="HisKA"/>
    <property type="match status" value="1"/>
</dbReference>
<dbReference type="SUPFAM" id="SSF55874">
    <property type="entry name" value="ATPase domain of HSP90 chaperone/DNA topoisomerase II/histidine kinase"/>
    <property type="match status" value="1"/>
</dbReference>
<dbReference type="InterPro" id="IPR003661">
    <property type="entry name" value="HisK_dim/P_dom"/>
</dbReference>
<evidence type="ECO:0000313" key="9">
    <source>
        <dbReference type="Proteomes" id="UP000273675"/>
    </source>
</evidence>
<keyword evidence="6" id="KW-1133">Transmembrane helix</keyword>
<dbReference type="FunFam" id="3.30.565.10:FF:000006">
    <property type="entry name" value="Sensor histidine kinase WalK"/>
    <property type="match status" value="1"/>
</dbReference>
<feature type="transmembrane region" description="Helical" evidence="6">
    <location>
        <begin position="121"/>
        <end position="142"/>
    </location>
</feature>
<dbReference type="SMART" id="SM00388">
    <property type="entry name" value="HisKA"/>
    <property type="match status" value="1"/>
</dbReference>
<dbReference type="InterPro" id="IPR004358">
    <property type="entry name" value="Sig_transdc_His_kin-like_C"/>
</dbReference>
<dbReference type="Gene3D" id="3.30.565.10">
    <property type="entry name" value="Histidine kinase-like ATPase, C-terminal domain"/>
    <property type="match status" value="1"/>
</dbReference>
<evidence type="ECO:0000256" key="5">
    <source>
        <dbReference type="ARBA" id="ARBA00022777"/>
    </source>
</evidence>
<keyword evidence="4" id="KW-0808">Transferase</keyword>
<feature type="domain" description="Histidine kinase" evidence="7">
    <location>
        <begin position="324"/>
        <end position="543"/>
    </location>
</feature>
<dbReference type="EMBL" id="RBIM01000007">
    <property type="protein sequence ID" value="RKQ95219.1"/>
    <property type="molecule type" value="Genomic_DNA"/>
</dbReference>
<dbReference type="PANTHER" id="PTHR43047:SF72">
    <property type="entry name" value="OSMOSENSING HISTIDINE PROTEIN KINASE SLN1"/>
    <property type="match status" value="1"/>
</dbReference>
<dbReference type="InterPro" id="IPR036097">
    <property type="entry name" value="HisK_dim/P_sf"/>
</dbReference>
<dbReference type="PRINTS" id="PR00344">
    <property type="entry name" value="BCTRLSENSOR"/>
</dbReference>
<dbReference type="InterPro" id="IPR036890">
    <property type="entry name" value="HATPase_C_sf"/>
</dbReference>
<comment type="caution">
    <text evidence="8">The sequence shown here is derived from an EMBL/GenBank/DDBJ whole genome shotgun (WGS) entry which is preliminary data.</text>
</comment>
<dbReference type="GO" id="GO:0005886">
    <property type="term" value="C:plasma membrane"/>
    <property type="evidence" value="ECO:0007669"/>
    <property type="project" value="TreeGrafter"/>
</dbReference>
<evidence type="ECO:0000256" key="2">
    <source>
        <dbReference type="ARBA" id="ARBA00012438"/>
    </source>
</evidence>
<keyword evidence="3" id="KW-0597">Phosphoprotein</keyword>
<dbReference type="CDD" id="cd00130">
    <property type="entry name" value="PAS"/>
    <property type="match status" value="1"/>
</dbReference>
<feature type="transmembrane region" description="Helical" evidence="6">
    <location>
        <begin position="154"/>
        <end position="174"/>
    </location>
</feature>
<dbReference type="AlphaFoldDB" id="A0A495D379"/>
<dbReference type="Gene3D" id="1.10.287.130">
    <property type="match status" value="1"/>
</dbReference>
<comment type="catalytic activity">
    <reaction evidence="1">
        <text>ATP + protein L-histidine = ADP + protein N-phospho-L-histidine.</text>
        <dbReference type="EC" id="2.7.13.3"/>
    </reaction>
</comment>
<dbReference type="Proteomes" id="UP000273675">
    <property type="component" value="Unassembled WGS sequence"/>
</dbReference>
<dbReference type="InterPro" id="IPR003594">
    <property type="entry name" value="HATPase_dom"/>
</dbReference>
<reference evidence="8 9" key="1">
    <citation type="submission" date="2018-10" db="EMBL/GenBank/DDBJ databases">
        <title>Genomic Encyclopedia of Type Strains, Phase IV (KMG-IV): sequencing the most valuable type-strain genomes for metagenomic binning, comparative biology and taxonomic classification.</title>
        <authorList>
            <person name="Goeker M."/>
        </authorList>
    </citation>
    <scope>NUCLEOTIDE SEQUENCE [LARGE SCALE GENOMIC DNA]</scope>
    <source>
        <strain evidence="8 9">DSM 4734</strain>
    </source>
</reference>
<keyword evidence="6" id="KW-0812">Transmembrane</keyword>
<dbReference type="SUPFAM" id="SSF55785">
    <property type="entry name" value="PYP-like sensor domain (PAS domain)"/>
    <property type="match status" value="1"/>
</dbReference>